<protein>
    <recommendedName>
        <fullName evidence="3">DUF3083 domain-containing protein</fullName>
    </recommendedName>
</protein>
<proteinExistence type="predicted"/>
<name>A0ABQ1RS29_9ALTE</name>
<dbReference type="InterPro" id="IPR021433">
    <property type="entry name" value="DUF3083"/>
</dbReference>
<sequence>MAINSKHRVYIPANAKSNQYILAEIKPDEAFYSHYSSPDECYQKLSQQFFALADEFGLHNVHMIANDKLPVVRYHHEAYCLQMKKQILFFYDPQYHEAQNLFTEADYQARKIRLVFLATGTDIRAHGAEFHNKVSQLLESFEGLLPDPQTQIKIRDHQHLSYDLFAGAKGKKETYGYKLRGLYPRYRARQCDLPENHSAISYVTVNLPLTRQLKQRYLKPGDTDFSPLYEALEKSFLQASEDKSLYRLALVANGLTPLVRNSQVDQSEHNTELQKISFDTEHDKHQFANHWQADNLVETAHFIIVAGDEDNTEFGYGHFMNRVEAALNSLAKALQLDPQRNEMIVRFHQHISYMLGQTRS</sequence>
<evidence type="ECO:0000313" key="1">
    <source>
        <dbReference type="EMBL" id="GGD79216.1"/>
    </source>
</evidence>
<evidence type="ECO:0008006" key="3">
    <source>
        <dbReference type="Google" id="ProtNLM"/>
    </source>
</evidence>
<evidence type="ECO:0000313" key="2">
    <source>
        <dbReference type="Proteomes" id="UP000614272"/>
    </source>
</evidence>
<dbReference type="Pfam" id="PF11281">
    <property type="entry name" value="DUF3083"/>
    <property type="match status" value="1"/>
</dbReference>
<comment type="caution">
    <text evidence="1">The sequence shown here is derived from an EMBL/GenBank/DDBJ whole genome shotgun (WGS) entry which is preliminary data.</text>
</comment>
<keyword evidence="2" id="KW-1185">Reference proteome</keyword>
<dbReference type="EMBL" id="BMGJ01000023">
    <property type="protein sequence ID" value="GGD79216.1"/>
    <property type="molecule type" value="Genomic_DNA"/>
</dbReference>
<dbReference type="Proteomes" id="UP000614272">
    <property type="component" value="Unassembled WGS sequence"/>
</dbReference>
<accession>A0ABQ1RS29</accession>
<gene>
    <name evidence="1" type="ORF">GCM10011357_37780</name>
</gene>
<dbReference type="RefSeq" id="WP_099036562.1">
    <property type="nucleotide sequence ID" value="NZ_BMGJ01000023.1"/>
</dbReference>
<organism evidence="1 2">
    <name type="scientific">Lacimicrobium alkaliphilum</name>
    <dbReference type="NCBI Taxonomy" id="1526571"/>
    <lineage>
        <taxon>Bacteria</taxon>
        <taxon>Pseudomonadati</taxon>
        <taxon>Pseudomonadota</taxon>
        <taxon>Gammaproteobacteria</taxon>
        <taxon>Alteromonadales</taxon>
        <taxon>Alteromonadaceae</taxon>
        <taxon>Lacimicrobium</taxon>
    </lineage>
</organism>
<reference evidence="2" key="1">
    <citation type="journal article" date="2019" name="Int. J. Syst. Evol. Microbiol.">
        <title>The Global Catalogue of Microorganisms (GCM) 10K type strain sequencing project: providing services to taxonomists for standard genome sequencing and annotation.</title>
        <authorList>
            <consortium name="The Broad Institute Genomics Platform"/>
            <consortium name="The Broad Institute Genome Sequencing Center for Infectious Disease"/>
            <person name="Wu L."/>
            <person name="Ma J."/>
        </authorList>
    </citation>
    <scope>NUCLEOTIDE SEQUENCE [LARGE SCALE GENOMIC DNA]</scope>
    <source>
        <strain evidence="2">CGMCC 1.12923</strain>
    </source>
</reference>